<feature type="transmembrane region" description="Helical" evidence="1">
    <location>
        <begin position="20"/>
        <end position="42"/>
    </location>
</feature>
<keyword evidence="1" id="KW-1133">Transmembrane helix</keyword>
<name>A0AAD9M655_9PEZI</name>
<evidence type="ECO:0000256" key="1">
    <source>
        <dbReference type="SAM" id="Phobius"/>
    </source>
</evidence>
<keyword evidence="3" id="KW-1185">Reference proteome</keyword>
<gene>
    <name evidence="2" type="ORF">LX32DRAFT_689051</name>
</gene>
<proteinExistence type="predicted"/>
<protein>
    <submittedName>
        <fullName evidence="2">Uncharacterized protein</fullName>
    </submittedName>
</protein>
<evidence type="ECO:0000313" key="2">
    <source>
        <dbReference type="EMBL" id="KAK2034784.1"/>
    </source>
</evidence>
<dbReference type="AlphaFoldDB" id="A0AAD9M655"/>
<sequence length="111" mass="12964">MSCDNSCKFRRWELEPNPDIGGIGVLTGFPGTAWLVVFLVTFRYIMAFTPYEDPLHNPEQDETGRRENEWKPNMIDVKVFHMFSKLRKRFAKHENWDLATTKVNSTAVPLM</sequence>
<comment type="caution">
    <text evidence="2">The sequence shown here is derived from an EMBL/GenBank/DDBJ whole genome shotgun (WGS) entry which is preliminary data.</text>
</comment>
<accession>A0AAD9M655</accession>
<organism evidence="2 3">
    <name type="scientific">Colletotrichum zoysiae</name>
    <dbReference type="NCBI Taxonomy" id="1216348"/>
    <lineage>
        <taxon>Eukaryota</taxon>
        <taxon>Fungi</taxon>
        <taxon>Dikarya</taxon>
        <taxon>Ascomycota</taxon>
        <taxon>Pezizomycotina</taxon>
        <taxon>Sordariomycetes</taxon>
        <taxon>Hypocreomycetidae</taxon>
        <taxon>Glomerellales</taxon>
        <taxon>Glomerellaceae</taxon>
        <taxon>Colletotrichum</taxon>
        <taxon>Colletotrichum graminicola species complex</taxon>
    </lineage>
</organism>
<keyword evidence="1" id="KW-0812">Transmembrane</keyword>
<evidence type="ECO:0000313" key="3">
    <source>
        <dbReference type="Proteomes" id="UP001232148"/>
    </source>
</evidence>
<reference evidence="2" key="1">
    <citation type="submission" date="2021-06" db="EMBL/GenBank/DDBJ databases">
        <title>Comparative genomics, transcriptomics and evolutionary studies reveal genomic signatures of adaptation to plant cell wall in hemibiotrophic fungi.</title>
        <authorList>
            <consortium name="DOE Joint Genome Institute"/>
            <person name="Baroncelli R."/>
            <person name="Diaz J.F."/>
            <person name="Benocci T."/>
            <person name="Peng M."/>
            <person name="Battaglia E."/>
            <person name="Haridas S."/>
            <person name="Andreopoulos W."/>
            <person name="Labutti K."/>
            <person name="Pangilinan J."/>
            <person name="Floch G.L."/>
            <person name="Makela M.R."/>
            <person name="Henrissat B."/>
            <person name="Grigoriev I.V."/>
            <person name="Crouch J.A."/>
            <person name="De Vries R.P."/>
            <person name="Sukno S.A."/>
            <person name="Thon M.R."/>
        </authorList>
    </citation>
    <scope>NUCLEOTIDE SEQUENCE</scope>
    <source>
        <strain evidence="2">MAFF235873</strain>
    </source>
</reference>
<dbReference type="Proteomes" id="UP001232148">
    <property type="component" value="Unassembled WGS sequence"/>
</dbReference>
<keyword evidence="1" id="KW-0472">Membrane</keyword>
<dbReference type="EMBL" id="MU842812">
    <property type="protein sequence ID" value="KAK2034784.1"/>
    <property type="molecule type" value="Genomic_DNA"/>
</dbReference>